<proteinExistence type="predicted"/>
<gene>
    <name evidence="2" type="ORF">PZN02_000993</name>
</gene>
<keyword evidence="3" id="KW-1185">Reference proteome</keyword>
<feature type="transmembrane region" description="Helical" evidence="1">
    <location>
        <begin position="32"/>
        <end position="56"/>
    </location>
</feature>
<dbReference type="Proteomes" id="UP001229355">
    <property type="component" value="Chromosome 1"/>
</dbReference>
<dbReference type="EMBL" id="CP120373">
    <property type="protein sequence ID" value="WEX88506.1"/>
    <property type="molecule type" value="Genomic_DNA"/>
</dbReference>
<keyword evidence="1" id="KW-0472">Membrane</keyword>
<organism evidence="2 3">
    <name type="scientific">Sinorhizobium garamanticum</name>
    <dbReference type="NCBI Taxonomy" id="680247"/>
    <lineage>
        <taxon>Bacteria</taxon>
        <taxon>Pseudomonadati</taxon>
        <taxon>Pseudomonadota</taxon>
        <taxon>Alphaproteobacteria</taxon>
        <taxon>Hyphomicrobiales</taxon>
        <taxon>Rhizobiaceae</taxon>
        <taxon>Sinorhizobium/Ensifer group</taxon>
        <taxon>Sinorhizobium</taxon>
    </lineage>
</organism>
<keyword evidence="1" id="KW-1133">Transmembrane helix</keyword>
<sequence>MAVAIVLTLVSQIGGLIWLLSLCITRPWRKRIGFAGFLVLFASLYAAGSTLSHAVAPIFGRVPLPCFDDASRLRMQSPLYCVLNRQYVVPKLREAALALSRQMDLVFPGTTTLALDGNFPFFDGFPLLPHLSHSDGRKLDVAFYYQDNEGRFLDKATRSPVGYFAFEQPSENSVLPCKDRNDILTLRWDLHVLQALWRPLLLEEKRTREALRWLSDEGRGFGVEKMFVEPHLAQRLGVSAENIKFQGCRAARHDDHIHMQVAK</sequence>
<feature type="transmembrane region" description="Helical" evidence="1">
    <location>
        <begin position="6"/>
        <end position="25"/>
    </location>
</feature>
<name>A0ABY8DC93_9HYPH</name>
<accession>A0ABY8DC93</accession>
<keyword evidence="1" id="KW-0812">Transmembrane</keyword>
<evidence type="ECO:0000313" key="2">
    <source>
        <dbReference type="EMBL" id="WEX88506.1"/>
    </source>
</evidence>
<dbReference type="InterPro" id="IPR009045">
    <property type="entry name" value="Zn_M74/Hedgehog-like"/>
</dbReference>
<dbReference type="RefSeq" id="WP_280660500.1">
    <property type="nucleotide sequence ID" value="NZ_CP120373.1"/>
</dbReference>
<evidence type="ECO:0000313" key="3">
    <source>
        <dbReference type="Proteomes" id="UP001229355"/>
    </source>
</evidence>
<dbReference type="Gene3D" id="3.30.1380.10">
    <property type="match status" value="1"/>
</dbReference>
<protein>
    <submittedName>
        <fullName evidence="2">Uncharacterized protein</fullName>
    </submittedName>
</protein>
<evidence type="ECO:0000256" key="1">
    <source>
        <dbReference type="SAM" id="Phobius"/>
    </source>
</evidence>
<reference evidence="2 3" key="1">
    <citation type="submission" date="2023-03" db="EMBL/GenBank/DDBJ databases">
        <authorList>
            <person name="Kaur S."/>
            <person name="Espinosa-Saiz D."/>
            <person name="Velazquez E."/>
            <person name="Menendez E."/>
            <person name="diCenzo G.C."/>
        </authorList>
    </citation>
    <scope>NUCLEOTIDE SEQUENCE [LARGE SCALE GENOMIC DNA]</scope>
    <source>
        <strain evidence="2 3">LMG 24692</strain>
    </source>
</reference>